<evidence type="ECO:0000313" key="5">
    <source>
        <dbReference type="Proteomes" id="UP000028640"/>
    </source>
</evidence>
<accession>A0A085GMD0</accession>
<dbReference type="RefSeq" id="WP_084674030.1">
    <property type="nucleotide sequence ID" value="NZ_JMPJ01000023.1"/>
</dbReference>
<protein>
    <submittedName>
        <fullName evidence="4">AraC family transcriptional regulator</fullName>
    </submittedName>
</protein>
<dbReference type="GeneID" id="78378911"/>
<dbReference type="PANTHER" id="PTHR47893:SF1">
    <property type="entry name" value="REGULATORY PROTEIN PCHR"/>
    <property type="match status" value="1"/>
</dbReference>
<sequence>MKNSSGEVGKSVNEAIFEGSIAFSSGSICPQNTKWETERLQQGLKIIIVERGELQCKLPGASASQRISGPCICAVWNQGESEGMQRFEPGRVLEHTAISLSPSAIDSRMAVEVQQQLQQAFQLETSTGPRLMVMASSPAIKALRAQVASCPLQGISRALYLSGKALEIIAYTLDGIAAPPAPTENALLRLSSADLDKLNRAKQLLSERMLNPPTLAELALSVGMNTRKLTVGFRRLFGESVFEYLQSLRLETAWQMLTAGDVSVSTAAYQVGYSPAHFSVAFRKKFGVSPKSLRG</sequence>
<dbReference type="InterPro" id="IPR009057">
    <property type="entry name" value="Homeodomain-like_sf"/>
</dbReference>
<dbReference type="GO" id="GO:0003700">
    <property type="term" value="F:DNA-binding transcription factor activity"/>
    <property type="evidence" value="ECO:0007669"/>
    <property type="project" value="InterPro"/>
</dbReference>
<dbReference type="AlphaFoldDB" id="A0A085GMD0"/>
<evidence type="ECO:0000259" key="3">
    <source>
        <dbReference type="PROSITE" id="PS01124"/>
    </source>
</evidence>
<dbReference type="Pfam" id="PF12833">
    <property type="entry name" value="HTH_18"/>
    <property type="match status" value="1"/>
</dbReference>
<proteinExistence type="predicted"/>
<dbReference type="Gene3D" id="1.10.10.60">
    <property type="entry name" value="Homeodomain-like"/>
    <property type="match status" value="2"/>
</dbReference>
<keyword evidence="1" id="KW-0805">Transcription regulation</keyword>
<evidence type="ECO:0000313" key="4">
    <source>
        <dbReference type="EMBL" id="KFC84875.1"/>
    </source>
</evidence>
<keyword evidence="2" id="KW-0804">Transcription</keyword>
<dbReference type="Proteomes" id="UP000028640">
    <property type="component" value="Unassembled WGS sequence"/>
</dbReference>
<dbReference type="OrthoDB" id="9809338at2"/>
<dbReference type="GO" id="GO:0043565">
    <property type="term" value="F:sequence-specific DNA binding"/>
    <property type="evidence" value="ECO:0007669"/>
    <property type="project" value="InterPro"/>
</dbReference>
<feature type="domain" description="HTH araC/xylS-type" evidence="3">
    <location>
        <begin position="199"/>
        <end position="295"/>
    </location>
</feature>
<reference evidence="4 5" key="1">
    <citation type="submission" date="2014-05" db="EMBL/GenBank/DDBJ databases">
        <title>ATOL: Assembling a taxonomically balanced genome-scale reconstruction of the evolutionary history of the Enterobacteriaceae.</title>
        <authorList>
            <person name="Plunkett G.III."/>
            <person name="Neeno-Eckwall E.C."/>
            <person name="Glasner J.D."/>
            <person name="Perna N.T."/>
        </authorList>
    </citation>
    <scope>NUCLEOTIDE SEQUENCE [LARGE SCALE GENOMIC DNA]</scope>
    <source>
        <strain evidence="4 5">ATCC 33852</strain>
    </source>
</reference>
<dbReference type="SUPFAM" id="SSF46689">
    <property type="entry name" value="Homeodomain-like"/>
    <property type="match status" value="2"/>
</dbReference>
<dbReference type="PANTHER" id="PTHR47893">
    <property type="entry name" value="REGULATORY PROTEIN PCHR"/>
    <property type="match status" value="1"/>
</dbReference>
<evidence type="ECO:0000256" key="1">
    <source>
        <dbReference type="ARBA" id="ARBA00023015"/>
    </source>
</evidence>
<organism evidence="4 5">
    <name type="scientific">Ewingella americana (strain ATCC 33852 / DSM 4580 / CCUG 14506 / JCM 5911 / LMG 7869 / NCTC 12157 / CDC 1468-78)</name>
    <dbReference type="NCBI Taxonomy" id="910964"/>
    <lineage>
        <taxon>Bacteria</taxon>
        <taxon>Pseudomonadati</taxon>
        <taxon>Pseudomonadota</taxon>
        <taxon>Gammaproteobacteria</taxon>
        <taxon>Enterobacterales</taxon>
        <taxon>Yersiniaceae</taxon>
        <taxon>Ewingella</taxon>
    </lineage>
</organism>
<comment type="caution">
    <text evidence="4">The sequence shown here is derived from an EMBL/GenBank/DDBJ whole genome shotgun (WGS) entry which is preliminary data.</text>
</comment>
<dbReference type="EMBL" id="JMPJ01000023">
    <property type="protein sequence ID" value="KFC84875.1"/>
    <property type="molecule type" value="Genomic_DNA"/>
</dbReference>
<dbReference type="eggNOG" id="COG2207">
    <property type="taxonomic scope" value="Bacteria"/>
</dbReference>
<dbReference type="InterPro" id="IPR053142">
    <property type="entry name" value="PchR_regulatory_protein"/>
</dbReference>
<dbReference type="SMART" id="SM00342">
    <property type="entry name" value="HTH_ARAC"/>
    <property type="match status" value="1"/>
</dbReference>
<keyword evidence="5" id="KW-1185">Reference proteome</keyword>
<dbReference type="InterPro" id="IPR018060">
    <property type="entry name" value="HTH_AraC"/>
</dbReference>
<dbReference type="STRING" id="910964.GEAM_0568"/>
<name>A0A085GMD0_EWIA3</name>
<dbReference type="PROSITE" id="PS01124">
    <property type="entry name" value="HTH_ARAC_FAMILY_2"/>
    <property type="match status" value="1"/>
</dbReference>
<gene>
    <name evidence="4" type="ORF">GEAM_0568</name>
</gene>
<evidence type="ECO:0000256" key="2">
    <source>
        <dbReference type="ARBA" id="ARBA00023163"/>
    </source>
</evidence>